<evidence type="ECO:0000313" key="1">
    <source>
        <dbReference type="EMBL" id="MFK2827013.1"/>
    </source>
</evidence>
<organism evidence="1 2">
    <name type="scientific">Bacillus lumedeiriae</name>
    <dbReference type="NCBI Taxonomy" id="3058829"/>
    <lineage>
        <taxon>Bacteria</taxon>
        <taxon>Bacillati</taxon>
        <taxon>Bacillota</taxon>
        <taxon>Bacilli</taxon>
        <taxon>Bacillales</taxon>
        <taxon>Bacillaceae</taxon>
        <taxon>Bacillus</taxon>
    </lineage>
</organism>
<gene>
    <name evidence="1" type="ORF">QYG89_15275</name>
</gene>
<evidence type="ECO:0000313" key="2">
    <source>
        <dbReference type="Proteomes" id="UP001619911"/>
    </source>
</evidence>
<sequence>MKNKITIIQAVFMIMRGLELPDSGNHYHKYYQALLEEIKRGRISVMKNEGRDWVDEQAINVFIQELIIKRKQKKAEENRAFYIDEDGQFQINDTFFSTEIFSTEAEKAIVTIQSLIAFYKNKECTSEQAIHEIAKIVGYQ</sequence>
<comment type="caution">
    <text evidence="1">The sequence shown here is derived from an EMBL/GenBank/DDBJ whole genome shotgun (WGS) entry which is preliminary data.</text>
</comment>
<dbReference type="Proteomes" id="UP001619911">
    <property type="component" value="Unassembled WGS sequence"/>
</dbReference>
<reference evidence="1 2" key="1">
    <citation type="submission" date="2023-07" db="EMBL/GenBank/DDBJ databases">
        <title>Bacillus lucianemedeirus sp. nov, a new species isolated from an immunobiological production facility.</title>
        <authorList>
            <person name="Costa L.V."/>
            <person name="Miranda R.V.S.L."/>
            <person name="Brandao M.L.L."/>
            <person name="Reis C.M.F."/>
            <person name="Frazao A.M."/>
            <person name="Cruz F.V."/>
            <person name="Baio P.V.P."/>
            <person name="Veras J.F.C."/>
            <person name="Ramos J.N."/>
            <person name="Vieira V."/>
        </authorList>
    </citation>
    <scope>NUCLEOTIDE SEQUENCE [LARGE SCALE GENOMIC DNA]</scope>
    <source>
        <strain evidence="1 2">B190/17</strain>
    </source>
</reference>
<protein>
    <submittedName>
        <fullName evidence="1">Uncharacterized protein</fullName>
    </submittedName>
</protein>
<dbReference type="EMBL" id="JAUIYO010000019">
    <property type="protein sequence ID" value="MFK2827013.1"/>
    <property type="molecule type" value="Genomic_DNA"/>
</dbReference>
<accession>A0ABW8IBY7</accession>
<dbReference type="RefSeq" id="WP_404318902.1">
    <property type="nucleotide sequence ID" value="NZ_JAUIYO010000019.1"/>
</dbReference>
<keyword evidence="2" id="KW-1185">Reference proteome</keyword>
<name>A0ABW8IBY7_9BACI</name>
<proteinExistence type="predicted"/>